<dbReference type="PANTHER" id="PTHR24320:SF148">
    <property type="entry name" value="NAD(P)-BINDING ROSSMANN-FOLD SUPERFAMILY PROTEIN"/>
    <property type="match status" value="1"/>
</dbReference>
<dbReference type="GO" id="GO:0016491">
    <property type="term" value="F:oxidoreductase activity"/>
    <property type="evidence" value="ECO:0007669"/>
    <property type="project" value="UniProtKB-KW"/>
</dbReference>
<reference evidence="3 4" key="1">
    <citation type="submission" date="2011-05" db="EMBL/GenBank/DDBJ databases">
        <title>Whole genome sequence of Microlunatus phosphovorus NM-1.</title>
        <authorList>
            <person name="Hosoyama A."/>
            <person name="Sasaki K."/>
            <person name="Harada T."/>
            <person name="Igarashi R."/>
            <person name="Kawakoshi A."/>
            <person name="Sasagawa M."/>
            <person name="Fukada J."/>
            <person name="Nakamura S."/>
            <person name="Katano Y."/>
            <person name="Hanada S."/>
            <person name="Kamagata Y."/>
            <person name="Nakamura N."/>
            <person name="Yamazaki S."/>
            <person name="Fujita N."/>
        </authorList>
    </citation>
    <scope>NUCLEOTIDE SEQUENCE [LARGE SCALE GENOMIC DNA]</scope>
    <source>
        <strain evidence="4">ATCC 700054 / DSM 10555 / JCM 9379 / NBRC 101784 / NCIMB 13414 / VKM Ac-1990 / NM-1</strain>
    </source>
</reference>
<dbReference type="InterPro" id="IPR002347">
    <property type="entry name" value="SDR_fam"/>
</dbReference>
<dbReference type="AlphaFoldDB" id="F5XFQ2"/>
<protein>
    <submittedName>
        <fullName evidence="3">Oxidoreductase</fullName>
    </submittedName>
</protein>
<dbReference type="STRING" id="1032480.MLP_24450"/>
<evidence type="ECO:0000256" key="1">
    <source>
        <dbReference type="ARBA" id="ARBA00006484"/>
    </source>
</evidence>
<keyword evidence="2" id="KW-0560">Oxidoreductase</keyword>
<dbReference type="PRINTS" id="PR00081">
    <property type="entry name" value="GDHRDH"/>
</dbReference>
<proteinExistence type="inferred from homology"/>
<accession>F5XFQ2</accession>
<sequence>MSTILITGASAGLGRETAVRLTSAGHRILLVVRDPVKGQRVVADLRARQLDTGSEAITCDLADLGSVRSLAGQLIARKEPIDTVICNAGVQIVNGPARSADGYELTFAVNHLAHFLLVTELLDHLRRPSRVIMIGSGVHLGPSRSFGFPAPEWAEPRQLALADQLTDQSGVPTSGRVGRVRYANSKLANIMFAYELARRTVDGEVTVNAFDPGLMPQTGLARQYPAPIRQLYRYLTSLLTLLPGAHRVSKSAADLAWLATAPELTGVSGKYFVERRARPSSALSYDGGLALQLWEQSTALTRPY</sequence>
<evidence type="ECO:0000313" key="4">
    <source>
        <dbReference type="Proteomes" id="UP000007947"/>
    </source>
</evidence>
<evidence type="ECO:0000313" key="3">
    <source>
        <dbReference type="EMBL" id="BAK35459.1"/>
    </source>
</evidence>
<dbReference type="SUPFAM" id="SSF51735">
    <property type="entry name" value="NAD(P)-binding Rossmann-fold domains"/>
    <property type="match status" value="1"/>
</dbReference>
<dbReference type="Pfam" id="PF00106">
    <property type="entry name" value="adh_short"/>
    <property type="match status" value="1"/>
</dbReference>
<evidence type="ECO:0000256" key="2">
    <source>
        <dbReference type="ARBA" id="ARBA00023002"/>
    </source>
</evidence>
<dbReference type="Proteomes" id="UP000007947">
    <property type="component" value="Chromosome"/>
</dbReference>
<gene>
    <name evidence="3" type="ordered locus">MLP_24450</name>
</gene>
<dbReference type="eggNOG" id="COG1028">
    <property type="taxonomic scope" value="Bacteria"/>
</dbReference>
<dbReference type="EMBL" id="AP012204">
    <property type="protein sequence ID" value="BAK35459.1"/>
    <property type="molecule type" value="Genomic_DNA"/>
</dbReference>
<keyword evidence="4" id="KW-1185">Reference proteome</keyword>
<dbReference type="OrthoDB" id="3237043at2"/>
<name>F5XFQ2_MICPN</name>
<dbReference type="InterPro" id="IPR036291">
    <property type="entry name" value="NAD(P)-bd_dom_sf"/>
</dbReference>
<dbReference type="Gene3D" id="3.40.50.720">
    <property type="entry name" value="NAD(P)-binding Rossmann-like Domain"/>
    <property type="match status" value="1"/>
</dbReference>
<dbReference type="PANTHER" id="PTHR24320">
    <property type="entry name" value="RETINOL DEHYDROGENASE"/>
    <property type="match status" value="1"/>
</dbReference>
<comment type="similarity">
    <text evidence="1">Belongs to the short-chain dehydrogenases/reductases (SDR) family.</text>
</comment>
<dbReference type="RefSeq" id="WP_013863329.1">
    <property type="nucleotide sequence ID" value="NC_015635.1"/>
</dbReference>
<dbReference type="HOGENOM" id="CLU_010194_44_3_11"/>
<organism evidence="3 4">
    <name type="scientific">Microlunatus phosphovorus (strain ATCC 700054 / DSM 10555 / JCM 9379 / NBRC 101784 / NCIMB 13414 / VKM Ac-1990 / NM-1)</name>
    <dbReference type="NCBI Taxonomy" id="1032480"/>
    <lineage>
        <taxon>Bacteria</taxon>
        <taxon>Bacillati</taxon>
        <taxon>Actinomycetota</taxon>
        <taxon>Actinomycetes</taxon>
        <taxon>Propionibacteriales</taxon>
        <taxon>Propionibacteriaceae</taxon>
        <taxon>Microlunatus</taxon>
    </lineage>
</organism>
<dbReference type="KEGG" id="mph:MLP_24450"/>